<dbReference type="PANTHER" id="PTHR45689">
    <property type="entry name" value="I[[H]] CHANNEL, ISOFORM E"/>
    <property type="match status" value="1"/>
</dbReference>
<dbReference type="PROSITE" id="PS50042">
    <property type="entry name" value="CNMP_BINDING_3"/>
    <property type="match status" value="2"/>
</dbReference>
<evidence type="ECO:0000313" key="3">
    <source>
        <dbReference type="EMBL" id="CAK0879090.1"/>
    </source>
</evidence>
<evidence type="ECO:0000256" key="1">
    <source>
        <dbReference type="SAM" id="MobiDB-lite"/>
    </source>
</evidence>
<feature type="region of interest" description="Disordered" evidence="1">
    <location>
        <begin position="423"/>
        <end position="444"/>
    </location>
</feature>
<evidence type="ECO:0000313" key="4">
    <source>
        <dbReference type="Proteomes" id="UP001189429"/>
    </source>
</evidence>
<keyword evidence="4" id="KW-1185">Reference proteome</keyword>
<dbReference type="InterPro" id="IPR014710">
    <property type="entry name" value="RmlC-like_jellyroll"/>
</dbReference>
<feature type="domain" description="Cyclic nucleotide-binding" evidence="2">
    <location>
        <begin position="303"/>
        <end position="417"/>
    </location>
</feature>
<dbReference type="Gene3D" id="2.60.120.10">
    <property type="entry name" value="Jelly Rolls"/>
    <property type="match status" value="2"/>
</dbReference>
<dbReference type="EMBL" id="CAUYUJ010017917">
    <property type="protein sequence ID" value="CAK0879090.1"/>
    <property type="molecule type" value="Genomic_DNA"/>
</dbReference>
<feature type="region of interest" description="Disordered" evidence="1">
    <location>
        <begin position="347"/>
        <end position="369"/>
    </location>
</feature>
<comment type="caution">
    <text evidence="3">The sequence shown here is derived from an EMBL/GenBank/DDBJ whole genome shotgun (WGS) entry which is preliminary data.</text>
</comment>
<dbReference type="InterPro" id="IPR018490">
    <property type="entry name" value="cNMP-bd_dom_sf"/>
</dbReference>
<dbReference type="InterPro" id="IPR018488">
    <property type="entry name" value="cNMP-bd_CS"/>
</dbReference>
<dbReference type="Proteomes" id="UP001189429">
    <property type="component" value="Unassembled WGS sequence"/>
</dbReference>
<feature type="domain" description="Cyclic nucleotide-binding" evidence="2">
    <location>
        <begin position="184"/>
        <end position="244"/>
    </location>
</feature>
<name>A0ABN9VZQ7_9DINO</name>
<dbReference type="CDD" id="cd00038">
    <property type="entry name" value="CAP_ED"/>
    <property type="match status" value="1"/>
</dbReference>
<dbReference type="PANTHER" id="PTHR45689:SF5">
    <property type="entry name" value="I[[H]] CHANNEL, ISOFORM E"/>
    <property type="match status" value="1"/>
</dbReference>
<dbReference type="InterPro" id="IPR051413">
    <property type="entry name" value="K/Na_HCN_channel"/>
</dbReference>
<dbReference type="PROSITE" id="PS00888">
    <property type="entry name" value="CNMP_BINDING_1"/>
    <property type="match status" value="1"/>
</dbReference>
<dbReference type="InterPro" id="IPR000595">
    <property type="entry name" value="cNMP-bd_dom"/>
</dbReference>
<protein>
    <recommendedName>
        <fullName evidence="2">Cyclic nucleotide-binding domain-containing protein</fullName>
    </recommendedName>
</protein>
<sequence length="460" mass="50864">MVLPSDRSALVPYAAGDSLRFRLREFDSGQALAEWIAEERQCHSELWLRPKRHQDPEWLADQAALARMFACKDAIQARALQAVEVEELARAGYSAWAPRLEAGEAEALAAAREEAGCEPMATTVESWIDGWSITRGDEILRLTRGDPDLDQDMLDERRPPWAGAAWQCSGSCSAERPRAEVRVYMPGDRIIRQTDEGKAVYILWVGSASIVQETEGVVDGRRTRSIAHLGTLVHGAVFGELAMLAQRHLHGVIASTVCCMWEVSFPMVREVLQGHPAERAAFLHMVEQHLDKLGNQQVGDCPLFADFSQHFRTFIGVNSEKHLYFAGQTIVQEGAFGDRFVIVNFGTPDRPRGGHGPAPPRASARRRPRRLRDAVQELELHQGEKYHVSVTAETMCQVFVVTRDAFQAALKKYPDMRDAARTLEAKEGTRGTPAARSGEPPDEAALAALPAPPLVHAGIV</sequence>
<gene>
    <name evidence="3" type="ORF">PCOR1329_LOCUS62622</name>
</gene>
<proteinExistence type="predicted"/>
<reference evidence="3" key="1">
    <citation type="submission" date="2023-10" db="EMBL/GenBank/DDBJ databases">
        <authorList>
            <person name="Chen Y."/>
            <person name="Shah S."/>
            <person name="Dougan E. K."/>
            <person name="Thang M."/>
            <person name="Chan C."/>
        </authorList>
    </citation>
    <scope>NUCLEOTIDE SEQUENCE [LARGE SCALE GENOMIC DNA]</scope>
</reference>
<organism evidence="3 4">
    <name type="scientific">Prorocentrum cordatum</name>
    <dbReference type="NCBI Taxonomy" id="2364126"/>
    <lineage>
        <taxon>Eukaryota</taxon>
        <taxon>Sar</taxon>
        <taxon>Alveolata</taxon>
        <taxon>Dinophyceae</taxon>
        <taxon>Prorocentrales</taxon>
        <taxon>Prorocentraceae</taxon>
        <taxon>Prorocentrum</taxon>
    </lineage>
</organism>
<accession>A0ABN9VZQ7</accession>
<dbReference type="SUPFAM" id="SSF51206">
    <property type="entry name" value="cAMP-binding domain-like"/>
    <property type="match status" value="2"/>
</dbReference>
<evidence type="ECO:0000259" key="2">
    <source>
        <dbReference type="PROSITE" id="PS50042"/>
    </source>
</evidence>
<dbReference type="Pfam" id="PF00027">
    <property type="entry name" value="cNMP_binding"/>
    <property type="match status" value="1"/>
</dbReference>